<organism evidence="7 8">
    <name type="scientific">Mucilaginibacter polytrichastri</name>
    <dbReference type="NCBI Taxonomy" id="1302689"/>
    <lineage>
        <taxon>Bacteria</taxon>
        <taxon>Pseudomonadati</taxon>
        <taxon>Bacteroidota</taxon>
        <taxon>Sphingobacteriia</taxon>
        <taxon>Sphingobacteriales</taxon>
        <taxon>Sphingobacteriaceae</taxon>
        <taxon>Mucilaginibacter</taxon>
    </lineage>
</organism>
<comment type="caution">
    <text evidence="7">The sequence shown here is derived from an EMBL/GenBank/DDBJ whole genome shotgun (WGS) entry which is preliminary data.</text>
</comment>
<dbReference type="PANTHER" id="PTHR43690">
    <property type="entry name" value="NARDILYSIN"/>
    <property type="match status" value="1"/>
</dbReference>
<dbReference type="SUPFAM" id="SSF63411">
    <property type="entry name" value="LuxS/MPP-like metallohydrolase"/>
    <property type="match status" value="1"/>
</dbReference>
<protein>
    <recommendedName>
        <fullName evidence="6">Peptidase M16 N-terminal domain-containing protein</fullName>
    </recommendedName>
</protein>
<dbReference type="Gene3D" id="3.30.830.10">
    <property type="entry name" value="Metalloenzyme, LuxS/M16 peptidase-like"/>
    <property type="match status" value="1"/>
</dbReference>
<proteinExistence type="inferred from homology"/>
<dbReference type="InterPro" id="IPR011249">
    <property type="entry name" value="Metalloenz_LuxS/M16"/>
</dbReference>
<dbReference type="EMBL" id="MPPL01000001">
    <property type="protein sequence ID" value="OKS89081.1"/>
    <property type="molecule type" value="Genomic_DNA"/>
</dbReference>
<feature type="domain" description="Peptidase M16 N-terminal" evidence="6">
    <location>
        <begin position="43"/>
        <end position="160"/>
    </location>
</feature>
<dbReference type="GO" id="GO:0006508">
    <property type="term" value="P:proteolysis"/>
    <property type="evidence" value="ECO:0007669"/>
    <property type="project" value="UniProtKB-KW"/>
</dbReference>
<keyword evidence="8" id="KW-1185">Reference proteome</keyword>
<evidence type="ECO:0000313" key="8">
    <source>
        <dbReference type="Proteomes" id="UP000186720"/>
    </source>
</evidence>
<evidence type="ECO:0000256" key="5">
    <source>
        <dbReference type="ARBA" id="ARBA00023049"/>
    </source>
</evidence>
<evidence type="ECO:0000256" key="1">
    <source>
        <dbReference type="ARBA" id="ARBA00007261"/>
    </source>
</evidence>
<comment type="similarity">
    <text evidence="1">Belongs to the peptidase M16 family.</text>
</comment>
<keyword evidence="4" id="KW-0862">Zinc</keyword>
<dbReference type="PANTHER" id="PTHR43690:SF35">
    <property type="entry name" value="NON-CATALYTIC MEMBER OF PEPTIDASE SUBFAMILY M16B-RELATED"/>
    <property type="match status" value="1"/>
</dbReference>
<evidence type="ECO:0000259" key="6">
    <source>
        <dbReference type="Pfam" id="PF00675"/>
    </source>
</evidence>
<dbReference type="Pfam" id="PF00675">
    <property type="entry name" value="Peptidase_M16"/>
    <property type="match status" value="1"/>
</dbReference>
<dbReference type="InterPro" id="IPR011765">
    <property type="entry name" value="Pept_M16_N"/>
</dbReference>
<name>A0A1Q6A4Z1_9SPHI</name>
<reference evidence="7 8" key="1">
    <citation type="submission" date="2016-11" db="EMBL/GenBank/DDBJ databases">
        <title>Whole Genome Sequencing of Mucilaginibacter polytrichastri RG4-7(T) isolated from the moss sample.</title>
        <authorList>
            <person name="Li Y."/>
        </authorList>
    </citation>
    <scope>NUCLEOTIDE SEQUENCE [LARGE SCALE GENOMIC DNA]</scope>
    <source>
        <strain evidence="7 8">RG4-7</strain>
    </source>
</reference>
<keyword evidence="2" id="KW-0645">Protease</keyword>
<accession>A0A1Q6A4Z1</accession>
<dbReference type="InterPro" id="IPR050626">
    <property type="entry name" value="Peptidase_M16"/>
</dbReference>
<dbReference type="GO" id="GO:0046872">
    <property type="term" value="F:metal ion binding"/>
    <property type="evidence" value="ECO:0007669"/>
    <property type="project" value="InterPro"/>
</dbReference>
<evidence type="ECO:0000313" key="7">
    <source>
        <dbReference type="EMBL" id="OKS89081.1"/>
    </source>
</evidence>
<dbReference type="AlphaFoldDB" id="A0A1Q6A4Z1"/>
<evidence type="ECO:0000256" key="3">
    <source>
        <dbReference type="ARBA" id="ARBA00022801"/>
    </source>
</evidence>
<keyword evidence="3" id="KW-0378">Hydrolase</keyword>
<dbReference type="Proteomes" id="UP000186720">
    <property type="component" value="Unassembled WGS sequence"/>
</dbReference>
<evidence type="ECO:0000256" key="4">
    <source>
        <dbReference type="ARBA" id="ARBA00022833"/>
    </source>
</evidence>
<sequence>MSAIAIAGTALGQAKLVEKVTKKGNEIVIPYEKYVLPNGLTLILAEDHSDPLVHVDVTYHVGSAREEIGKSGFAHFFEHMMFEGSDDAPKGVHDKITIGNGGTNNGSTNRDRTNYYETVPNNLLENMIWLEADRMGFLLGQVTQDRFEVQRATVKNERGQNYDNRPYGLASEYASKNLYPCGHPYSWLTIGYIEDLNRSMLMT</sequence>
<dbReference type="GO" id="GO:0008237">
    <property type="term" value="F:metallopeptidase activity"/>
    <property type="evidence" value="ECO:0007669"/>
    <property type="project" value="UniProtKB-KW"/>
</dbReference>
<keyword evidence="5" id="KW-0482">Metalloprotease</keyword>
<gene>
    <name evidence="7" type="ORF">RG47T_4562</name>
</gene>
<dbReference type="STRING" id="1302689.RG47T_4562"/>
<evidence type="ECO:0000256" key="2">
    <source>
        <dbReference type="ARBA" id="ARBA00022670"/>
    </source>
</evidence>